<dbReference type="EMBL" id="PFHR01000085">
    <property type="protein sequence ID" value="PIW97073.1"/>
    <property type="molecule type" value="Genomic_DNA"/>
</dbReference>
<name>A0A2M7IP15_9BACT</name>
<reference evidence="2" key="1">
    <citation type="submission" date="2017-09" db="EMBL/GenBank/DDBJ databases">
        <title>Depth-based differentiation of microbial function through sediment-hosted aquifers and enrichment of novel symbionts in the deep terrestrial subsurface.</title>
        <authorList>
            <person name="Probst A.J."/>
            <person name="Ladd B."/>
            <person name="Jarett J.K."/>
            <person name="Geller-Mcgrath D.E."/>
            <person name="Sieber C.M.K."/>
            <person name="Emerson J.B."/>
            <person name="Anantharaman K."/>
            <person name="Thomas B.C."/>
            <person name="Malmstrom R."/>
            <person name="Stieglmeier M."/>
            <person name="Klingl A."/>
            <person name="Woyke T."/>
            <person name="Ryan C.M."/>
            <person name="Banfield J.F."/>
        </authorList>
    </citation>
    <scope>NUCLEOTIDE SEQUENCE [LARGE SCALE GENOMIC DNA]</scope>
</reference>
<organism evidence="1 2">
    <name type="scientific">Candidatus Kaiserbacteria bacterium CG_4_8_14_3_um_filter_38_9</name>
    <dbReference type="NCBI Taxonomy" id="1974599"/>
    <lineage>
        <taxon>Bacteria</taxon>
        <taxon>Candidatus Kaiseribacteriota</taxon>
    </lineage>
</organism>
<gene>
    <name evidence="1" type="ORF">COZ82_01570</name>
</gene>
<proteinExistence type="predicted"/>
<protein>
    <submittedName>
        <fullName evidence="1">Uncharacterized protein</fullName>
    </submittedName>
</protein>
<dbReference type="Gene3D" id="1.10.287.610">
    <property type="entry name" value="Helix hairpin bin"/>
    <property type="match status" value="1"/>
</dbReference>
<dbReference type="Proteomes" id="UP000230837">
    <property type="component" value="Unassembled WGS sequence"/>
</dbReference>
<sequence>MTAEKKRLVQLRALVAYHQKRYHEDDAPEISDEAYDSLMRELVNLEIKNSGKTGKVAEKVGG</sequence>
<accession>A0A2M7IP15</accession>
<feature type="non-terminal residue" evidence="1">
    <location>
        <position position="62"/>
    </location>
</feature>
<evidence type="ECO:0000313" key="2">
    <source>
        <dbReference type="Proteomes" id="UP000230837"/>
    </source>
</evidence>
<dbReference type="SUPFAM" id="SSF56091">
    <property type="entry name" value="DNA ligase/mRNA capping enzyme, catalytic domain"/>
    <property type="match status" value="1"/>
</dbReference>
<dbReference type="AlphaFoldDB" id="A0A2M7IP15"/>
<evidence type="ECO:0000313" key="1">
    <source>
        <dbReference type="EMBL" id="PIW97073.1"/>
    </source>
</evidence>
<comment type="caution">
    <text evidence="1">The sequence shown here is derived from an EMBL/GenBank/DDBJ whole genome shotgun (WGS) entry which is preliminary data.</text>
</comment>